<dbReference type="HOGENOM" id="CLU_099037_0_0_7"/>
<keyword evidence="4" id="KW-0378">Hydrolase</keyword>
<dbReference type="STRING" id="563192.HMPREF0179_02718"/>
<keyword evidence="2 5" id="KW-0645">Protease</keyword>
<dbReference type="PRINTS" id="PR00446">
    <property type="entry name" value="HYDRGNUPTAKE"/>
</dbReference>
<dbReference type="SUPFAM" id="SSF53163">
    <property type="entry name" value="HybD-like"/>
    <property type="match status" value="1"/>
</dbReference>
<dbReference type="Proteomes" id="UP000006034">
    <property type="component" value="Unassembled WGS sequence"/>
</dbReference>
<dbReference type="PANTHER" id="PTHR30302">
    <property type="entry name" value="HYDROGENASE 1 MATURATION PROTEASE"/>
    <property type="match status" value="1"/>
</dbReference>
<dbReference type="NCBIfam" id="NF045519">
    <property type="entry name" value="NiFeSe_H2_mat"/>
    <property type="match status" value="1"/>
</dbReference>
<name>E5Y950_BILW3</name>
<dbReference type="CDD" id="cd06062">
    <property type="entry name" value="H2MP_MemB-H2up"/>
    <property type="match status" value="1"/>
</dbReference>
<reference evidence="5 6" key="2">
    <citation type="submission" date="2013-04" db="EMBL/GenBank/DDBJ databases">
        <title>The Genome Sequence of Bilophila wadsworthia 3_1_6.</title>
        <authorList>
            <consortium name="The Broad Institute Genomics Platform"/>
            <person name="Earl A."/>
            <person name="Ward D."/>
            <person name="Feldgarden M."/>
            <person name="Gevers D."/>
            <person name="Sibley C."/>
            <person name="Strauss J."/>
            <person name="Allen-Vercoe E."/>
            <person name="Walker B."/>
            <person name="Young S."/>
            <person name="Zeng Q."/>
            <person name="Gargeya S."/>
            <person name="Fitzgerald M."/>
            <person name="Haas B."/>
            <person name="Abouelleil A."/>
            <person name="Allen A.W."/>
            <person name="Alvarado L."/>
            <person name="Arachchi H.M."/>
            <person name="Berlin A.M."/>
            <person name="Chapman S.B."/>
            <person name="Gainer-Dewar J."/>
            <person name="Goldberg J."/>
            <person name="Griggs A."/>
            <person name="Gujja S."/>
            <person name="Hansen M."/>
            <person name="Howarth C."/>
            <person name="Imamovic A."/>
            <person name="Ireland A."/>
            <person name="Larimer J."/>
            <person name="McCowan C."/>
            <person name="Murphy C."/>
            <person name="Pearson M."/>
            <person name="Poon T.W."/>
            <person name="Priest M."/>
            <person name="Roberts A."/>
            <person name="Saif S."/>
            <person name="Shea T."/>
            <person name="Sisk P."/>
            <person name="Sykes S."/>
            <person name="Wortman J."/>
            <person name="Nusbaum C."/>
            <person name="Birren B."/>
        </authorList>
    </citation>
    <scope>NUCLEOTIDE SEQUENCE [LARGE SCALE GENOMIC DNA]</scope>
    <source>
        <strain evidence="5 6">3_1_6</strain>
    </source>
</reference>
<dbReference type="AlphaFoldDB" id="E5Y950"/>
<dbReference type="eggNOG" id="COG0680">
    <property type="taxonomic scope" value="Bacteria"/>
</dbReference>
<organism evidence="5 6">
    <name type="scientific">Bilophila wadsworthia (strain 3_1_6)</name>
    <dbReference type="NCBI Taxonomy" id="563192"/>
    <lineage>
        <taxon>Bacteria</taxon>
        <taxon>Pseudomonadati</taxon>
        <taxon>Thermodesulfobacteriota</taxon>
        <taxon>Desulfovibrionia</taxon>
        <taxon>Desulfovibrionales</taxon>
        <taxon>Desulfovibrionaceae</taxon>
        <taxon>Bilophila</taxon>
    </lineage>
</organism>
<evidence type="ECO:0000256" key="1">
    <source>
        <dbReference type="ARBA" id="ARBA00006814"/>
    </source>
</evidence>
<dbReference type="GO" id="GO:0008047">
    <property type="term" value="F:enzyme activator activity"/>
    <property type="evidence" value="ECO:0007669"/>
    <property type="project" value="InterPro"/>
</dbReference>
<dbReference type="InterPro" id="IPR023430">
    <property type="entry name" value="Pept_HybD-like_dom_sf"/>
</dbReference>
<dbReference type="OrthoDB" id="9792731at2"/>
<dbReference type="GeneID" id="78084887"/>
<reference evidence="5 6" key="1">
    <citation type="submission" date="2010-10" db="EMBL/GenBank/DDBJ databases">
        <authorList>
            <consortium name="The Broad Institute Genome Sequencing Platform"/>
            <person name="Ward D."/>
            <person name="Earl A."/>
            <person name="Feldgarden M."/>
            <person name="Young S.K."/>
            <person name="Gargeya S."/>
            <person name="Zeng Q."/>
            <person name="Alvarado L."/>
            <person name="Berlin A."/>
            <person name="Bochicchio J."/>
            <person name="Chapman S.B."/>
            <person name="Chen Z."/>
            <person name="Freedman E."/>
            <person name="Gellesch M."/>
            <person name="Goldberg J."/>
            <person name="Griggs A."/>
            <person name="Gujja S."/>
            <person name="Heilman E."/>
            <person name="Heiman D."/>
            <person name="Howarth C."/>
            <person name="Mehta T."/>
            <person name="Neiman D."/>
            <person name="Pearson M."/>
            <person name="Roberts A."/>
            <person name="Saif S."/>
            <person name="Shea T."/>
            <person name="Shenoy N."/>
            <person name="Sisk P."/>
            <person name="Stolte C."/>
            <person name="Sykes S."/>
            <person name="White J."/>
            <person name="Yandava C."/>
            <person name="Allen-Vercoe E."/>
            <person name="Sibley C."/>
            <person name="Ambrose C.E."/>
            <person name="Strauss J."/>
            <person name="Daigneault M."/>
            <person name="Haas B."/>
            <person name="Nusbaum C."/>
            <person name="Birren B."/>
        </authorList>
    </citation>
    <scope>NUCLEOTIDE SEQUENCE [LARGE SCALE GENOMIC DNA]</scope>
    <source>
        <strain evidence="5 6">3_1_6</strain>
    </source>
</reference>
<dbReference type="NCBIfam" id="TIGR00072">
    <property type="entry name" value="hydrog_prot"/>
    <property type="match status" value="1"/>
</dbReference>
<keyword evidence="3" id="KW-0064">Aspartyl protease</keyword>
<comment type="similarity">
    <text evidence="1">Belongs to the peptidase A31 family.</text>
</comment>
<evidence type="ECO:0000313" key="5">
    <source>
        <dbReference type="EMBL" id="EFV43475.1"/>
    </source>
</evidence>
<accession>E5Y950</accession>
<dbReference type="PANTHER" id="PTHR30302:SF1">
    <property type="entry name" value="HYDROGENASE 2 MATURATION PROTEASE"/>
    <property type="match status" value="1"/>
</dbReference>
<dbReference type="InterPro" id="IPR000671">
    <property type="entry name" value="Peptidase_A31"/>
</dbReference>
<dbReference type="RefSeq" id="WP_005028758.1">
    <property type="nucleotide sequence ID" value="NZ_KE150238.1"/>
</dbReference>
<dbReference type="GO" id="GO:0016485">
    <property type="term" value="P:protein processing"/>
    <property type="evidence" value="ECO:0007669"/>
    <property type="project" value="TreeGrafter"/>
</dbReference>
<protein>
    <submittedName>
        <fullName evidence="5">Hydrogenase maturation protease</fullName>
    </submittedName>
</protein>
<gene>
    <name evidence="5" type="ORF">HMPREF0179_02718</name>
</gene>
<evidence type="ECO:0000256" key="3">
    <source>
        <dbReference type="ARBA" id="ARBA00022750"/>
    </source>
</evidence>
<dbReference type="EMBL" id="ADCP02000001">
    <property type="protein sequence ID" value="EFV43475.1"/>
    <property type="molecule type" value="Genomic_DNA"/>
</dbReference>
<sequence>MNKLLVLGIGNMLLTDDGVGVFASQELMKEDWPEQVTIREGGTFTQDIFYSFKGYSHLLVLDVVHCGGKPGTLYRLTEDALIKDDKQRLSIHDIDLIDSLLMAEKLFGTKSELLVLGVEPKDYVTWNIGLSDDVRAVFPEFLALARKEIGEWLKRYGNGETRA</sequence>
<comment type="caution">
    <text evidence="5">The sequence shown here is derived from an EMBL/GenBank/DDBJ whole genome shotgun (WGS) entry which is preliminary data.</text>
</comment>
<dbReference type="GO" id="GO:0004190">
    <property type="term" value="F:aspartic-type endopeptidase activity"/>
    <property type="evidence" value="ECO:0007669"/>
    <property type="project" value="UniProtKB-KW"/>
</dbReference>
<evidence type="ECO:0000256" key="2">
    <source>
        <dbReference type="ARBA" id="ARBA00022670"/>
    </source>
</evidence>
<keyword evidence="6" id="KW-1185">Reference proteome</keyword>
<proteinExistence type="inferred from homology"/>
<evidence type="ECO:0000256" key="4">
    <source>
        <dbReference type="ARBA" id="ARBA00022801"/>
    </source>
</evidence>
<evidence type="ECO:0000313" key="6">
    <source>
        <dbReference type="Proteomes" id="UP000006034"/>
    </source>
</evidence>
<dbReference type="Pfam" id="PF01750">
    <property type="entry name" value="HycI"/>
    <property type="match status" value="1"/>
</dbReference>
<dbReference type="Gene3D" id="3.40.50.1450">
    <property type="entry name" value="HybD-like"/>
    <property type="match status" value="1"/>
</dbReference>